<reference evidence="3" key="1">
    <citation type="journal article" date="2021" name="Curr. Microbiol.">
        <title>Complete genome of nocamycin-producing strain Saccharothrix syringae NRRL B-16468 reveals the biosynthetic potential for secondary metabolites.</title>
        <authorList>
            <person name="Mo X."/>
            <person name="Yang S."/>
        </authorList>
    </citation>
    <scope>NUCLEOTIDE SEQUENCE [LARGE SCALE GENOMIC DNA]</scope>
    <source>
        <strain evidence="3">ATCC 51364 / DSM 43886 / JCM 6844 / KCTC 9398 / NBRC 14523 / NRRL B-16468 / INA 2240</strain>
    </source>
</reference>
<gene>
    <name evidence="2" type="ORF">EKG83_26510</name>
</gene>
<keyword evidence="3" id="KW-1185">Reference proteome</keyword>
<protein>
    <submittedName>
        <fullName evidence="2">Uncharacterized protein</fullName>
    </submittedName>
</protein>
<name>A0A5Q0H2K5_SACSY</name>
<dbReference type="EMBL" id="CP034550">
    <property type="protein sequence ID" value="QFZ20487.1"/>
    <property type="molecule type" value="Genomic_DNA"/>
</dbReference>
<evidence type="ECO:0000313" key="3">
    <source>
        <dbReference type="Proteomes" id="UP000325787"/>
    </source>
</evidence>
<feature type="region of interest" description="Disordered" evidence="1">
    <location>
        <begin position="94"/>
        <end position="119"/>
    </location>
</feature>
<evidence type="ECO:0000313" key="2">
    <source>
        <dbReference type="EMBL" id="QFZ20487.1"/>
    </source>
</evidence>
<organism evidence="2 3">
    <name type="scientific">Saccharothrix syringae</name>
    <name type="common">Nocardiopsis syringae</name>
    <dbReference type="NCBI Taxonomy" id="103733"/>
    <lineage>
        <taxon>Bacteria</taxon>
        <taxon>Bacillati</taxon>
        <taxon>Actinomycetota</taxon>
        <taxon>Actinomycetes</taxon>
        <taxon>Pseudonocardiales</taxon>
        <taxon>Pseudonocardiaceae</taxon>
        <taxon>Saccharothrix</taxon>
    </lineage>
</organism>
<accession>A0A5Q0H2K5</accession>
<sequence>MLNLVGAGAFQQFHHHRLGLAVDRPAVGGGPEIHPSVWGAAQRQRPPPLRGGQFGVAGVGGGLGVGLRPGHPPGVDHAEHRAVGRGRVDQVGQSLPERAPDVGPVHVVDPARGRHRRDPGYGRADLLDHSVGADEHLLAPPAQPALVELPGQAHPAALSFVVGDRSRSGCLGMRPPVDGPARVPQGAPSGVTVVDAPPRRRGRRPTRRLRRGWRGAPRRRSGRDVRACRRGPPSPDCPRGGARRAGCRTGRRRGRRRGRGRRGPRRRPRRGRGRWSR</sequence>
<proteinExistence type="predicted"/>
<feature type="compositionally biased region" description="Basic residues" evidence="1">
    <location>
        <begin position="241"/>
        <end position="277"/>
    </location>
</feature>
<dbReference type="AlphaFoldDB" id="A0A5Q0H2K5"/>
<evidence type="ECO:0000256" key="1">
    <source>
        <dbReference type="SAM" id="MobiDB-lite"/>
    </source>
</evidence>
<dbReference type="Proteomes" id="UP000325787">
    <property type="component" value="Chromosome"/>
</dbReference>
<dbReference type="KEGG" id="ssyi:EKG83_26510"/>
<feature type="region of interest" description="Disordered" evidence="1">
    <location>
        <begin position="174"/>
        <end position="277"/>
    </location>
</feature>
<feature type="compositionally biased region" description="Basic residues" evidence="1">
    <location>
        <begin position="199"/>
        <end position="221"/>
    </location>
</feature>